<dbReference type="Proteomes" id="UP000594262">
    <property type="component" value="Unplaced"/>
</dbReference>
<dbReference type="SUPFAM" id="SSF52980">
    <property type="entry name" value="Restriction endonuclease-like"/>
    <property type="match status" value="1"/>
</dbReference>
<dbReference type="GO" id="GO:0006281">
    <property type="term" value="P:DNA repair"/>
    <property type="evidence" value="ECO:0007669"/>
    <property type="project" value="UniProtKB-ARBA"/>
</dbReference>
<sequence>MDYNTVKKMKVNELKSFLRLRDMRLSGNKENLRARVLVAIENGVKPVKTAEEIEGELLREYNDKLTCKGISIPDPFNLQDGWKPEAIGVKEWPMISTLYIIKFLMLDETIGDLNDYKKSKAYSYFERGWLGKIDFHPLKDTPFCLMRTDCRPSQRISDTLHKLWLLFSKDTGNVLEAHCTCMAGMGSSCNHVAAALFRIEAAMRYGLSNPSSTSLPNEWLPNRNEVQPSKAKNIDFNRDDFAKRGKSRKKLFSTPKKNYHPLPIKRKTTKTLSFEKIVETLKEKDLMKDTTLSTAAPQPEIDFVVESVRKPDHVSDLPCIDDVIVVESVRKPDHVSNLPCIDDVILTSKSTDEFLTNVTNDLTNDIIDKIEVATKGQSTNELWYQHRKSVITASKVHEVKTKMETIKGYQKGDERSEVLMWSLTKKIAGFTFLNPNNPALKYGREMEGMASSKLLDFLKTKHKGAKIRDCGLLLHKNKPFIGASPDGIFSCDCCKEEVCIEIKCPYSISYLSPTDENAKLRYMIKTDQGLRLRESHQYFSQCQFQMGVWNLKKCFFFVYTAHGFILNEIRFDTNFFSELSEKCSNFYKEYYLPSIFLA</sequence>
<dbReference type="CDD" id="cd22343">
    <property type="entry name" value="PDDEXK_lambda_exonuclease-like"/>
    <property type="match status" value="1"/>
</dbReference>
<dbReference type="PROSITE" id="PS50966">
    <property type="entry name" value="ZF_SWIM"/>
    <property type="match status" value="1"/>
</dbReference>
<feature type="domain" description="SWIM-type" evidence="2">
    <location>
        <begin position="164"/>
        <end position="200"/>
    </location>
</feature>
<dbReference type="Gene3D" id="3.90.320.10">
    <property type="match status" value="1"/>
</dbReference>
<keyword evidence="1" id="KW-0862">Zinc</keyword>
<proteinExistence type="predicted"/>
<dbReference type="InterPro" id="IPR007527">
    <property type="entry name" value="Znf_SWIM"/>
</dbReference>
<accession>A0A7M5VH23</accession>
<dbReference type="EnsemblMetazoa" id="CLYHEMT012709.1">
    <property type="protein sequence ID" value="CLYHEMP012709.1"/>
    <property type="gene ID" value="CLYHEMG012709"/>
</dbReference>
<dbReference type="Pfam" id="PF09588">
    <property type="entry name" value="YqaJ"/>
    <property type="match status" value="1"/>
</dbReference>
<protein>
    <recommendedName>
        <fullName evidence="2">SWIM-type domain-containing protein</fullName>
    </recommendedName>
</protein>
<dbReference type="PANTHER" id="PTHR47526">
    <property type="entry name" value="ATP-DEPENDENT DNA HELICASE"/>
    <property type="match status" value="1"/>
</dbReference>
<dbReference type="SUPFAM" id="SSF68906">
    <property type="entry name" value="SAP domain"/>
    <property type="match status" value="1"/>
</dbReference>
<evidence type="ECO:0000313" key="3">
    <source>
        <dbReference type="EnsemblMetazoa" id="CLYHEMP012709.1"/>
    </source>
</evidence>
<dbReference type="InterPro" id="IPR003034">
    <property type="entry name" value="SAP_dom"/>
</dbReference>
<dbReference type="InterPro" id="IPR011604">
    <property type="entry name" value="PDDEXK-like_dom_sf"/>
</dbReference>
<dbReference type="PANTHER" id="PTHR47526:SF3">
    <property type="entry name" value="PHD-TYPE DOMAIN-CONTAINING PROTEIN"/>
    <property type="match status" value="1"/>
</dbReference>
<dbReference type="InterPro" id="IPR019080">
    <property type="entry name" value="YqaJ_viral_recombinase"/>
</dbReference>
<dbReference type="AlphaFoldDB" id="A0A7M5VH23"/>
<organism evidence="3 4">
    <name type="scientific">Clytia hemisphaerica</name>
    <dbReference type="NCBI Taxonomy" id="252671"/>
    <lineage>
        <taxon>Eukaryota</taxon>
        <taxon>Metazoa</taxon>
        <taxon>Cnidaria</taxon>
        <taxon>Hydrozoa</taxon>
        <taxon>Hydroidolina</taxon>
        <taxon>Leptothecata</taxon>
        <taxon>Obeliida</taxon>
        <taxon>Clytiidae</taxon>
        <taxon>Clytia</taxon>
    </lineage>
</organism>
<name>A0A7M5VH23_9CNID</name>
<evidence type="ECO:0000313" key="4">
    <source>
        <dbReference type="Proteomes" id="UP000594262"/>
    </source>
</evidence>
<dbReference type="InterPro" id="IPR036361">
    <property type="entry name" value="SAP_dom_sf"/>
</dbReference>
<dbReference type="OrthoDB" id="5957536at2759"/>
<dbReference type="SMART" id="SM00513">
    <property type="entry name" value="SAP"/>
    <property type="match status" value="1"/>
</dbReference>
<dbReference type="Pfam" id="PF02037">
    <property type="entry name" value="SAP"/>
    <property type="match status" value="1"/>
</dbReference>
<keyword evidence="4" id="KW-1185">Reference proteome</keyword>
<keyword evidence="1" id="KW-0863">Zinc-finger</keyword>
<evidence type="ECO:0000259" key="2">
    <source>
        <dbReference type="PROSITE" id="PS50966"/>
    </source>
</evidence>
<dbReference type="InterPro" id="IPR011335">
    <property type="entry name" value="Restrct_endonuc-II-like"/>
</dbReference>
<evidence type="ECO:0000256" key="1">
    <source>
        <dbReference type="PROSITE-ProRule" id="PRU00325"/>
    </source>
</evidence>
<dbReference type="GO" id="GO:0008270">
    <property type="term" value="F:zinc ion binding"/>
    <property type="evidence" value="ECO:0007669"/>
    <property type="project" value="UniProtKB-KW"/>
</dbReference>
<keyword evidence="1" id="KW-0479">Metal-binding</keyword>
<reference evidence="3" key="1">
    <citation type="submission" date="2021-01" db="UniProtKB">
        <authorList>
            <consortium name="EnsemblMetazoa"/>
        </authorList>
    </citation>
    <scope>IDENTIFICATION</scope>
</reference>